<dbReference type="AlphaFoldDB" id="Q3JSR1"/>
<organism evidence="2 3">
    <name type="scientific">Burkholderia pseudomallei (strain 1710b)</name>
    <dbReference type="NCBI Taxonomy" id="320372"/>
    <lineage>
        <taxon>Bacteria</taxon>
        <taxon>Pseudomonadati</taxon>
        <taxon>Pseudomonadota</taxon>
        <taxon>Betaproteobacteria</taxon>
        <taxon>Burkholderiales</taxon>
        <taxon>Burkholderiaceae</taxon>
        <taxon>Burkholderia</taxon>
        <taxon>pseudomallei group</taxon>
    </lineage>
</organism>
<feature type="region of interest" description="Disordered" evidence="1">
    <location>
        <begin position="365"/>
        <end position="449"/>
    </location>
</feature>
<feature type="compositionally biased region" description="Basic and acidic residues" evidence="1">
    <location>
        <begin position="92"/>
        <end position="107"/>
    </location>
</feature>
<dbReference type="HOGENOM" id="CLU_493216_0_0_4"/>
<feature type="compositionally biased region" description="Basic and acidic residues" evidence="1">
    <location>
        <begin position="215"/>
        <end position="239"/>
    </location>
</feature>
<feature type="compositionally biased region" description="Basic and acidic residues" evidence="1">
    <location>
        <begin position="370"/>
        <end position="387"/>
    </location>
</feature>
<feature type="compositionally biased region" description="Low complexity" evidence="1">
    <location>
        <begin position="146"/>
        <end position="155"/>
    </location>
</feature>
<feature type="region of interest" description="Disordered" evidence="1">
    <location>
        <begin position="495"/>
        <end position="552"/>
    </location>
</feature>
<sequence>MSGACRTGRRANSSDFQSTACTPASRAVIRNTCRAIWTPHEEKTQHHLVHRDCDDPRHRGWLRLPQRVSGSGDREGNRRLRLAAVRRVPASHQDDHRAARVRDADGRHRAHGRHRRRRPRRREGARLVLHRVVHLAAARPARRHAPAAGQSPEPAAARHRRRRQPEDERVHAEGLRDPSGAEVDRRGDGEQRDPADRRVLDLLRHGAVRARRRRQAPDRRDRGSRASDAEGHGRGDVVRPRRGVRGARLDDHDGRTRHPAHVREVHGQLLHRARAAVGRAHARGARVPRQAHVHADPPDSRAVPAVVRDRELGGRVPETARRARPLRRESQDFELRAADRLFVQPRRLDDVLHVRGAVHRAGIRRSPAARHADHDAVAADAHVEGHGGRAARIARRDRGDTQSVPPARSGPAADHGRRHVPRHGPFGDQCGRQFDRGRRRREVGGPARRPARRCRLRFRQRRRIARIAADHAARVARGRAGAALVRPRLSLAVRRSPGRAPLARAGSRRQARRHCRKGRPPLRARNRRGGGIARPTPAARLPPIAGVRRPPF</sequence>
<feature type="compositionally biased region" description="Basic and acidic residues" evidence="1">
    <location>
        <begin position="164"/>
        <end position="176"/>
    </location>
</feature>
<evidence type="ECO:0000256" key="1">
    <source>
        <dbReference type="SAM" id="MobiDB-lite"/>
    </source>
</evidence>
<evidence type="ECO:0000313" key="3">
    <source>
        <dbReference type="Proteomes" id="UP000002700"/>
    </source>
</evidence>
<dbReference type="EMBL" id="CP000124">
    <property type="protein sequence ID" value="ABA48783.1"/>
    <property type="molecule type" value="Genomic_DNA"/>
</dbReference>
<gene>
    <name evidence="2" type="ordered locus">BURPS1710b_1997</name>
</gene>
<feature type="region of interest" description="Disordered" evidence="1">
    <location>
        <begin position="87"/>
        <end position="256"/>
    </location>
</feature>
<evidence type="ECO:0000313" key="2">
    <source>
        <dbReference type="EMBL" id="ABA48783.1"/>
    </source>
</evidence>
<dbReference type="EnsemblBacteria" id="ABA48783">
    <property type="protein sequence ID" value="ABA48783"/>
    <property type="gene ID" value="BURPS1710b_1997"/>
</dbReference>
<feature type="compositionally biased region" description="Basic and acidic residues" evidence="1">
    <location>
        <begin position="247"/>
        <end position="256"/>
    </location>
</feature>
<feature type="compositionally biased region" description="Basic residues" evidence="1">
    <location>
        <begin position="108"/>
        <end position="133"/>
    </location>
</feature>
<dbReference type="KEGG" id="bpm:BURPS1710b_1997"/>
<feature type="compositionally biased region" description="Polar residues" evidence="1">
    <location>
        <begin position="10"/>
        <end position="20"/>
    </location>
</feature>
<feature type="compositionally biased region" description="Basic residues" evidence="1">
    <location>
        <begin position="506"/>
        <end position="528"/>
    </location>
</feature>
<dbReference type="Proteomes" id="UP000002700">
    <property type="component" value="Chromosome I"/>
</dbReference>
<feature type="region of interest" description="Disordered" evidence="1">
    <location>
        <begin position="1"/>
        <end position="20"/>
    </location>
</feature>
<reference evidence="2 3" key="1">
    <citation type="submission" date="2005-09" db="EMBL/GenBank/DDBJ databases">
        <authorList>
            <person name="Woods D.E."/>
            <person name="Nierman W.C."/>
        </authorList>
    </citation>
    <scope>NUCLEOTIDE SEQUENCE [LARGE SCALE GENOMIC DNA]</scope>
    <source>
        <strain evidence="2 3">1710b</strain>
    </source>
</reference>
<name>Q3JSR1_BURP1</name>
<proteinExistence type="predicted"/>
<feature type="compositionally biased region" description="Basic and acidic residues" evidence="1">
    <location>
        <begin position="182"/>
        <end position="204"/>
    </location>
</feature>
<protein>
    <submittedName>
        <fullName evidence="2">Uncharacterized protein</fullName>
    </submittedName>
</protein>
<accession>Q3JSR1</accession>